<reference evidence="3" key="2">
    <citation type="submission" date="2020-09" db="EMBL/GenBank/DDBJ databases">
        <authorList>
            <person name="Sun Q."/>
            <person name="Zhou Y."/>
        </authorList>
    </citation>
    <scope>NUCLEOTIDE SEQUENCE</scope>
    <source>
        <strain evidence="3">CGMCC 1.15725</strain>
    </source>
</reference>
<dbReference type="Pfam" id="PF13561">
    <property type="entry name" value="adh_short_C2"/>
    <property type="match status" value="1"/>
</dbReference>
<dbReference type="PROSITE" id="PS00061">
    <property type="entry name" value="ADH_SHORT"/>
    <property type="match status" value="1"/>
</dbReference>
<dbReference type="EMBL" id="BMJQ01000028">
    <property type="protein sequence ID" value="GGF48589.1"/>
    <property type="molecule type" value="Genomic_DNA"/>
</dbReference>
<comment type="similarity">
    <text evidence="1">Belongs to the short-chain dehydrogenases/reductases (SDR) family.</text>
</comment>
<dbReference type="InterPro" id="IPR002347">
    <property type="entry name" value="SDR_fam"/>
</dbReference>
<evidence type="ECO:0000313" key="4">
    <source>
        <dbReference type="Proteomes" id="UP000646365"/>
    </source>
</evidence>
<dbReference type="PANTHER" id="PTHR42760">
    <property type="entry name" value="SHORT-CHAIN DEHYDROGENASES/REDUCTASES FAMILY MEMBER"/>
    <property type="match status" value="1"/>
</dbReference>
<dbReference type="Gene3D" id="3.40.50.720">
    <property type="entry name" value="NAD(P)-binding Rossmann-like Domain"/>
    <property type="match status" value="1"/>
</dbReference>
<name>A0A8J3E763_9PROT</name>
<dbReference type="AlphaFoldDB" id="A0A8J3E763"/>
<organism evidence="3 4">
    <name type="scientific">Aliidongia dinghuensis</name>
    <dbReference type="NCBI Taxonomy" id="1867774"/>
    <lineage>
        <taxon>Bacteria</taxon>
        <taxon>Pseudomonadati</taxon>
        <taxon>Pseudomonadota</taxon>
        <taxon>Alphaproteobacteria</taxon>
        <taxon>Rhodospirillales</taxon>
        <taxon>Dongiaceae</taxon>
        <taxon>Aliidongia</taxon>
    </lineage>
</organism>
<sequence length="253" mass="25136">MNPSSYPLLGRVAVILGGTGGIGAATARLYAAAGARVAVVASRDAARAQDLAAALPAVDGGHAGFAAAIDQTQELVALAAAVRGSLGPASILVNSAGTTRAIPHGDLDALDDATFDRILTVNTRGAFAAIRSFAPDLRARGDGLVVNVSSIAATTAVGSSIAYCASKAGLDVLGACLARALAPAIRVMTVSPGVVDTDFVPGRDKAASDKLAATTPLKRIATPDDVAQAILACATSLPFSTGSIIQVDGGRHL</sequence>
<dbReference type="RefSeq" id="WP_189052254.1">
    <property type="nucleotide sequence ID" value="NZ_BMJQ01000028.1"/>
</dbReference>
<protein>
    <recommendedName>
        <fullName evidence="2">Ketoreductase domain-containing protein</fullName>
    </recommendedName>
</protein>
<gene>
    <name evidence="3" type="ORF">GCM10011611_63740</name>
</gene>
<dbReference type="InterPro" id="IPR057326">
    <property type="entry name" value="KR_dom"/>
</dbReference>
<comment type="caution">
    <text evidence="3">The sequence shown here is derived from an EMBL/GenBank/DDBJ whole genome shotgun (WGS) entry which is preliminary data.</text>
</comment>
<accession>A0A8J3E763</accession>
<dbReference type="InterPro" id="IPR036291">
    <property type="entry name" value="NAD(P)-bd_dom_sf"/>
</dbReference>
<dbReference type="GO" id="GO:0016616">
    <property type="term" value="F:oxidoreductase activity, acting on the CH-OH group of donors, NAD or NADP as acceptor"/>
    <property type="evidence" value="ECO:0007669"/>
    <property type="project" value="UniProtKB-ARBA"/>
</dbReference>
<proteinExistence type="inferred from homology"/>
<dbReference type="PRINTS" id="PR00080">
    <property type="entry name" value="SDRFAMILY"/>
</dbReference>
<evidence type="ECO:0000313" key="3">
    <source>
        <dbReference type="EMBL" id="GGF48589.1"/>
    </source>
</evidence>
<dbReference type="SUPFAM" id="SSF51735">
    <property type="entry name" value="NAD(P)-binding Rossmann-fold domains"/>
    <property type="match status" value="1"/>
</dbReference>
<dbReference type="PANTHER" id="PTHR42760:SF40">
    <property type="entry name" value="3-OXOACYL-[ACYL-CARRIER-PROTEIN] REDUCTASE, CHLOROPLASTIC"/>
    <property type="match status" value="1"/>
</dbReference>
<dbReference type="CDD" id="cd05233">
    <property type="entry name" value="SDR_c"/>
    <property type="match status" value="1"/>
</dbReference>
<dbReference type="InterPro" id="IPR020904">
    <property type="entry name" value="Sc_DH/Rdtase_CS"/>
</dbReference>
<reference evidence="3" key="1">
    <citation type="journal article" date="2014" name="Int. J. Syst. Evol. Microbiol.">
        <title>Complete genome sequence of Corynebacterium casei LMG S-19264T (=DSM 44701T), isolated from a smear-ripened cheese.</title>
        <authorList>
            <consortium name="US DOE Joint Genome Institute (JGI-PGF)"/>
            <person name="Walter F."/>
            <person name="Albersmeier A."/>
            <person name="Kalinowski J."/>
            <person name="Ruckert C."/>
        </authorList>
    </citation>
    <scope>NUCLEOTIDE SEQUENCE</scope>
    <source>
        <strain evidence="3">CGMCC 1.15725</strain>
    </source>
</reference>
<keyword evidence="4" id="KW-1185">Reference proteome</keyword>
<dbReference type="PRINTS" id="PR00081">
    <property type="entry name" value="GDHRDH"/>
</dbReference>
<dbReference type="GO" id="GO:0030497">
    <property type="term" value="P:fatty acid elongation"/>
    <property type="evidence" value="ECO:0007669"/>
    <property type="project" value="TreeGrafter"/>
</dbReference>
<dbReference type="Proteomes" id="UP000646365">
    <property type="component" value="Unassembled WGS sequence"/>
</dbReference>
<evidence type="ECO:0000256" key="1">
    <source>
        <dbReference type="ARBA" id="ARBA00006484"/>
    </source>
</evidence>
<evidence type="ECO:0000259" key="2">
    <source>
        <dbReference type="SMART" id="SM00822"/>
    </source>
</evidence>
<feature type="domain" description="Ketoreductase" evidence="2">
    <location>
        <begin position="11"/>
        <end position="197"/>
    </location>
</feature>
<dbReference type="SMART" id="SM00822">
    <property type="entry name" value="PKS_KR"/>
    <property type="match status" value="1"/>
</dbReference>